<comment type="catalytic activity">
    <reaction evidence="5">
        <text>dTDP-beta-L-rhamnose + NADP(+) = dTDP-4-dehydro-beta-L-rhamnose + NADPH + H(+)</text>
        <dbReference type="Rhea" id="RHEA:21796"/>
        <dbReference type="ChEBI" id="CHEBI:15378"/>
        <dbReference type="ChEBI" id="CHEBI:57510"/>
        <dbReference type="ChEBI" id="CHEBI:57783"/>
        <dbReference type="ChEBI" id="CHEBI:58349"/>
        <dbReference type="ChEBI" id="CHEBI:62830"/>
        <dbReference type="EC" id="1.1.1.133"/>
    </reaction>
</comment>
<accession>A0A1H4ISR0</accession>
<sequence length="314" mass="34256">MEATISDPKVLVIGASGQVGAQFLAFYQSLSRPESPLPAARHPERADWLQLDLATLDANLADEKLRGIDLRAVYVFAGMTNVDACEDQPELAFQTNAHGPAFLAAYANRQNIPFVYFSTEYVFGGKAERPGPYLEGDVPDPQNVYGASKLAGETAVREAHPGALIIRTTVVYGEDPQGKNYLYTVLRLLGTGSQLRVPQDQISTPTFNRDLIRATIGLVDAGASGVYHVCGPELLGRLEFAKRVAERFQLDSTLLLGKDTCELKQRAPRPLAAGLGTDKLRREFPNLVPRDLTACLDDCEPSLQPFLQSILPKS</sequence>
<dbReference type="InterPro" id="IPR036291">
    <property type="entry name" value="NAD(P)-bd_dom_sf"/>
</dbReference>
<evidence type="ECO:0000259" key="7">
    <source>
        <dbReference type="Pfam" id="PF04321"/>
    </source>
</evidence>
<dbReference type="GO" id="GO:0008831">
    <property type="term" value="F:dTDP-4-dehydrorhamnose reductase activity"/>
    <property type="evidence" value="ECO:0007669"/>
    <property type="project" value="UniProtKB-EC"/>
</dbReference>
<feature type="domain" description="RmlD-like substrate binding" evidence="7">
    <location>
        <begin position="9"/>
        <end position="284"/>
    </location>
</feature>
<dbReference type="InterPro" id="IPR005913">
    <property type="entry name" value="dTDP_dehydrorham_reduct"/>
</dbReference>
<dbReference type="Pfam" id="PF04321">
    <property type="entry name" value="RmlD_sub_bind"/>
    <property type="match status" value="1"/>
</dbReference>
<organism evidence="8 9">
    <name type="scientific">Terriglobus roseus</name>
    <dbReference type="NCBI Taxonomy" id="392734"/>
    <lineage>
        <taxon>Bacteria</taxon>
        <taxon>Pseudomonadati</taxon>
        <taxon>Acidobacteriota</taxon>
        <taxon>Terriglobia</taxon>
        <taxon>Terriglobales</taxon>
        <taxon>Acidobacteriaceae</taxon>
        <taxon>Terriglobus</taxon>
    </lineage>
</organism>
<dbReference type="CDD" id="cd05254">
    <property type="entry name" value="dTDP_HR_like_SDR_e"/>
    <property type="match status" value="1"/>
</dbReference>
<dbReference type="Proteomes" id="UP000182409">
    <property type="component" value="Unassembled WGS sequence"/>
</dbReference>
<dbReference type="InterPro" id="IPR029903">
    <property type="entry name" value="RmlD-like-bd"/>
</dbReference>
<evidence type="ECO:0000256" key="5">
    <source>
        <dbReference type="ARBA" id="ARBA00048200"/>
    </source>
</evidence>
<name>A0A1H4ISR0_9BACT</name>
<comment type="similarity">
    <text evidence="2 6">Belongs to the dTDP-4-dehydrorhamnose reductase family.</text>
</comment>
<dbReference type="UniPathway" id="UPA00124"/>
<dbReference type="OrthoDB" id="9803892at2"/>
<comment type="pathway">
    <text evidence="1 6">Carbohydrate biosynthesis; dTDP-L-rhamnose biosynthesis.</text>
</comment>
<dbReference type="AlphaFoldDB" id="A0A1H4ISR0"/>
<keyword evidence="6" id="KW-0560">Oxidoreductase</keyword>
<evidence type="ECO:0000256" key="2">
    <source>
        <dbReference type="ARBA" id="ARBA00010944"/>
    </source>
</evidence>
<evidence type="ECO:0000256" key="3">
    <source>
        <dbReference type="ARBA" id="ARBA00012929"/>
    </source>
</evidence>
<protein>
    <recommendedName>
        <fullName evidence="4 6">dTDP-4-dehydrorhamnose reductase</fullName>
        <ecNumber evidence="3 6">1.1.1.133</ecNumber>
    </recommendedName>
</protein>
<dbReference type="EMBL" id="FNSD01000001">
    <property type="protein sequence ID" value="SEB37057.1"/>
    <property type="molecule type" value="Genomic_DNA"/>
</dbReference>
<dbReference type="GO" id="GO:0005829">
    <property type="term" value="C:cytosol"/>
    <property type="evidence" value="ECO:0007669"/>
    <property type="project" value="TreeGrafter"/>
</dbReference>
<dbReference type="SUPFAM" id="SSF51735">
    <property type="entry name" value="NAD(P)-binding Rossmann-fold domains"/>
    <property type="match status" value="1"/>
</dbReference>
<evidence type="ECO:0000256" key="4">
    <source>
        <dbReference type="ARBA" id="ARBA00017099"/>
    </source>
</evidence>
<evidence type="ECO:0000313" key="9">
    <source>
        <dbReference type="Proteomes" id="UP000182409"/>
    </source>
</evidence>
<dbReference type="RefSeq" id="WP_074651795.1">
    <property type="nucleotide sequence ID" value="NZ_FNSD01000001.1"/>
</dbReference>
<dbReference type="PANTHER" id="PTHR10491">
    <property type="entry name" value="DTDP-4-DEHYDRORHAMNOSE REDUCTASE"/>
    <property type="match status" value="1"/>
</dbReference>
<gene>
    <name evidence="8" type="ORF">SAMN05443244_0033</name>
</gene>
<comment type="function">
    <text evidence="6">Catalyzes the reduction of dTDP-6-deoxy-L-lyxo-4-hexulose to yield dTDP-L-rhamnose.</text>
</comment>
<dbReference type="PANTHER" id="PTHR10491:SF4">
    <property type="entry name" value="METHIONINE ADENOSYLTRANSFERASE 2 SUBUNIT BETA"/>
    <property type="match status" value="1"/>
</dbReference>
<reference evidence="8 9" key="1">
    <citation type="submission" date="2016-10" db="EMBL/GenBank/DDBJ databases">
        <authorList>
            <person name="de Groot N.N."/>
        </authorList>
    </citation>
    <scope>NUCLEOTIDE SEQUENCE [LARGE SCALE GENOMIC DNA]</scope>
    <source>
        <strain evidence="8 9">AB35.6</strain>
    </source>
</reference>
<evidence type="ECO:0000256" key="1">
    <source>
        <dbReference type="ARBA" id="ARBA00004781"/>
    </source>
</evidence>
<dbReference type="Gene3D" id="3.40.50.720">
    <property type="entry name" value="NAD(P)-binding Rossmann-like Domain"/>
    <property type="match status" value="1"/>
</dbReference>
<evidence type="ECO:0000313" key="8">
    <source>
        <dbReference type="EMBL" id="SEB37057.1"/>
    </source>
</evidence>
<proteinExistence type="inferred from homology"/>
<evidence type="ECO:0000256" key="6">
    <source>
        <dbReference type="RuleBase" id="RU364082"/>
    </source>
</evidence>
<keyword evidence="6" id="KW-0521">NADP</keyword>
<dbReference type="EC" id="1.1.1.133" evidence="3 6"/>
<dbReference type="GO" id="GO:0019305">
    <property type="term" value="P:dTDP-rhamnose biosynthetic process"/>
    <property type="evidence" value="ECO:0007669"/>
    <property type="project" value="UniProtKB-UniPathway"/>
</dbReference>